<accession>A0A5M8FSL3</accession>
<sequence>MKYDDTDASEETFDLGADDDIQPLGDRLAALRSARGAGGYSAQARQRIEYLQELRRLRAQIGDDGFEGL</sequence>
<dbReference type="NCBIfam" id="NF046101">
    <property type="entry name" value="PA3496_fam"/>
    <property type="match status" value="1"/>
</dbReference>
<comment type="caution">
    <text evidence="1">The sequence shown here is derived from an EMBL/GenBank/DDBJ whole genome shotgun (WGS) entry which is preliminary data.</text>
</comment>
<dbReference type="AlphaFoldDB" id="A0A5M8FSL3"/>
<evidence type="ECO:0000313" key="2">
    <source>
        <dbReference type="Proteomes" id="UP000322981"/>
    </source>
</evidence>
<proteinExistence type="predicted"/>
<protein>
    <submittedName>
        <fullName evidence="1">Uncharacterized protein</fullName>
    </submittedName>
</protein>
<dbReference type="InterPro" id="IPR058059">
    <property type="entry name" value="PA3496-like"/>
</dbReference>
<dbReference type="RefSeq" id="WP_150090282.1">
    <property type="nucleotide sequence ID" value="NZ_JBFUOH010000065.1"/>
</dbReference>
<dbReference type="EMBL" id="VWXX01000003">
    <property type="protein sequence ID" value="KAA6186875.1"/>
    <property type="molecule type" value="Genomic_DNA"/>
</dbReference>
<evidence type="ECO:0000313" key="1">
    <source>
        <dbReference type="EMBL" id="KAA6186875.1"/>
    </source>
</evidence>
<organism evidence="1 2">
    <name type="scientific">Thiohalocapsa marina</name>
    <dbReference type="NCBI Taxonomy" id="424902"/>
    <lineage>
        <taxon>Bacteria</taxon>
        <taxon>Pseudomonadati</taxon>
        <taxon>Pseudomonadota</taxon>
        <taxon>Gammaproteobacteria</taxon>
        <taxon>Chromatiales</taxon>
        <taxon>Chromatiaceae</taxon>
        <taxon>Thiohalocapsa</taxon>
    </lineage>
</organism>
<keyword evidence="2" id="KW-1185">Reference proteome</keyword>
<name>A0A5M8FSL3_9GAMM</name>
<gene>
    <name evidence="1" type="ORF">F2Q65_02965</name>
</gene>
<dbReference type="Proteomes" id="UP000322981">
    <property type="component" value="Unassembled WGS sequence"/>
</dbReference>
<reference evidence="1 2" key="1">
    <citation type="submission" date="2019-09" db="EMBL/GenBank/DDBJ databases">
        <title>Whole-genome sequence of the purple sulfur bacterium Thiohalocapsa marina DSM 19078.</title>
        <authorList>
            <person name="Kyndt J.A."/>
            <person name="Meyer T.E."/>
        </authorList>
    </citation>
    <scope>NUCLEOTIDE SEQUENCE [LARGE SCALE GENOMIC DNA]</scope>
    <source>
        <strain evidence="1 2">DSM 19078</strain>
    </source>
</reference>